<dbReference type="Pfam" id="PF07228">
    <property type="entry name" value="SpoIIE"/>
    <property type="match status" value="1"/>
</dbReference>
<gene>
    <name evidence="4" type="ORF">WPS_20650</name>
</gene>
<feature type="domain" description="PAC" evidence="3">
    <location>
        <begin position="70"/>
        <end position="122"/>
    </location>
</feature>
<dbReference type="Pfam" id="PF13185">
    <property type="entry name" value="GAF_2"/>
    <property type="match status" value="2"/>
</dbReference>
<dbReference type="InterPro" id="IPR001610">
    <property type="entry name" value="PAC"/>
</dbReference>
<dbReference type="InterPro" id="IPR036457">
    <property type="entry name" value="PPM-type-like_dom_sf"/>
</dbReference>
<dbReference type="InterPro" id="IPR013656">
    <property type="entry name" value="PAS_4"/>
</dbReference>
<dbReference type="RefSeq" id="WP_317994436.1">
    <property type="nucleotide sequence ID" value="NZ_AP025523.1"/>
</dbReference>
<evidence type="ECO:0000256" key="1">
    <source>
        <dbReference type="ARBA" id="ARBA00022801"/>
    </source>
</evidence>
<feature type="domain" description="PAS" evidence="2">
    <location>
        <begin position="1"/>
        <end position="52"/>
    </location>
</feature>
<dbReference type="Gene3D" id="3.30.450.20">
    <property type="entry name" value="PAS domain"/>
    <property type="match status" value="2"/>
</dbReference>
<dbReference type="GO" id="GO:0016791">
    <property type="term" value="F:phosphatase activity"/>
    <property type="evidence" value="ECO:0007669"/>
    <property type="project" value="TreeGrafter"/>
</dbReference>
<evidence type="ECO:0000313" key="4">
    <source>
        <dbReference type="EMBL" id="BDE06789.1"/>
    </source>
</evidence>
<dbReference type="SMART" id="SM00065">
    <property type="entry name" value="GAF"/>
    <property type="match status" value="2"/>
</dbReference>
<feature type="domain" description="PAS" evidence="2">
    <location>
        <begin position="293"/>
        <end position="335"/>
    </location>
</feature>
<dbReference type="PANTHER" id="PTHR43156:SF2">
    <property type="entry name" value="STAGE II SPORULATION PROTEIN E"/>
    <property type="match status" value="1"/>
</dbReference>
<evidence type="ECO:0000259" key="3">
    <source>
        <dbReference type="PROSITE" id="PS50113"/>
    </source>
</evidence>
<evidence type="ECO:0000313" key="5">
    <source>
        <dbReference type="Proteomes" id="UP001317532"/>
    </source>
</evidence>
<dbReference type="InterPro" id="IPR036890">
    <property type="entry name" value="HATPase_C_sf"/>
</dbReference>
<dbReference type="InterPro" id="IPR052016">
    <property type="entry name" value="Bact_Sigma-Reg"/>
</dbReference>
<feature type="domain" description="PAC" evidence="3">
    <location>
        <begin position="366"/>
        <end position="418"/>
    </location>
</feature>
<dbReference type="FunFam" id="3.30.450.20:FF:000099">
    <property type="entry name" value="Sensory box sensor histidine kinase"/>
    <property type="match status" value="1"/>
</dbReference>
<dbReference type="NCBIfam" id="TIGR00229">
    <property type="entry name" value="sensory_box"/>
    <property type="match status" value="2"/>
</dbReference>
<sequence length="945" mass="102338">MAALDLLPDVVWFADARGNLTAANAAWRRLAGIAADAEISGETFAARVHPDDLVVSQARWAASIADGSELRDEYRMRADDGRYRWYLGRAWPLRDDDGTVDGWVGTVMPFGDERAAREREALLGAVNAQMGTAGNADALMEGLLAIVVPRHADYGVIDLFRPDGSFERCVTAGSAPVRKALAVSRERYRFAGTPAGTSWEVARSGTPLIVDGDALPADWSEEAARVNRVLDVCSAIVVPLADGEHHLGALAIARTGESAVAFDAADLPFYVDLAARAAAAMRYASATRDLVASERRYRTLADQLPEMVAVFRSDGTLQYANRRWSEYTGVEGEALDRAAWAAATHDGDSGALHDAWERGMRGGGPFEVQTRLRRNDGTYRWFLQRVVPVLDDRETIGSWIATATDIDERKRAEDALRVVVEAASAFAGTLDTSVALQRLADIAIEHLADWCAVHIYDESRRLHPAAIAHRDPARVRLMREYFRRYPIAESATAEVVASSGEPSRITEFAHDLAGTIEDPNQRALLASLGLRSILYVPLAADDERYGVFTLAIAESERRFTEEDVQLATLLAQRAAIAVGNARLYERQSEVARTLQASFLPPSLPSVGGVVCDAVYAPGTSDLTVGGDWYDAFSFDDGLLELSVGDVAGHGLDAAVPMGKMRQAFRALAVVERDPARILAIADSVLRREHPDIFVTAFVATYQPSSRRLRYANAGHPAPFIRAASGALRRLETAGIPLGLSQFAPPVTLSTALRHGDLFVAFTDGLIEVTHDIDEGERFVADALAHPAFDLCSTPAALLRALVVPTIPGDDVAILTMRTGGGANWTFDANDGRAAQAAREAFVARLTSLGVRDDDRLACEMVFGEIVGNVARYTPGPVDLAVRTRGHAQVLMALDRGPGFPWTPEAPRDAYAENGRGLFLIETLSREVRIEPLAGFGTYIEVALVT</sequence>
<dbReference type="PROSITE" id="PS50112">
    <property type="entry name" value="PAS"/>
    <property type="match status" value="2"/>
</dbReference>
<dbReference type="SMART" id="SM00086">
    <property type="entry name" value="PAC"/>
    <property type="match status" value="2"/>
</dbReference>
<dbReference type="InterPro" id="IPR001932">
    <property type="entry name" value="PPM-type_phosphatase-like_dom"/>
</dbReference>
<organism evidence="4 5">
    <name type="scientific">Vulcanimicrobium alpinum</name>
    <dbReference type="NCBI Taxonomy" id="3016050"/>
    <lineage>
        <taxon>Bacteria</taxon>
        <taxon>Bacillati</taxon>
        <taxon>Vulcanimicrobiota</taxon>
        <taxon>Vulcanimicrobiia</taxon>
        <taxon>Vulcanimicrobiales</taxon>
        <taxon>Vulcanimicrobiaceae</taxon>
        <taxon>Vulcanimicrobium</taxon>
    </lineage>
</organism>
<dbReference type="Pfam" id="PF08448">
    <property type="entry name" value="PAS_4"/>
    <property type="match status" value="1"/>
</dbReference>
<dbReference type="InterPro" id="IPR013655">
    <property type="entry name" value="PAS_fold_3"/>
</dbReference>
<dbReference type="InterPro" id="IPR035965">
    <property type="entry name" value="PAS-like_dom_sf"/>
</dbReference>
<dbReference type="SMART" id="SM00331">
    <property type="entry name" value="PP2C_SIG"/>
    <property type="match status" value="1"/>
</dbReference>
<keyword evidence="5" id="KW-1185">Reference proteome</keyword>
<dbReference type="PANTHER" id="PTHR43156">
    <property type="entry name" value="STAGE II SPORULATION PROTEIN E-RELATED"/>
    <property type="match status" value="1"/>
</dbReference>
<dbReference type="InterPro" id="IPR000014">
    <property type="entry name" value="PAS"/>
</dbReference>
<protein>
    <submittedName>
        <fullName evidence="4">Uncharacterized protein</fullName>
    </submittedName>
</protein>
<dbReference type="InterPro" id="IPR029016">
    <property type="entry name" value="GAF-like_dom_sf"/>
</dbReference>
<dbReference type="Gene3D" id="3.30.450.40">
    <property type="match status" value="2"/>
</dbReference>
<dbReference type="Gene3D" id="3.30.565.10">
    <property type="entry name" value="Histidine kinase-like ATPase, C-terminal domain"/>
    <property type="match status" value="1"/>
</dbReference>
<dbReference type="Gene3D" id="3.60.40.10">
    <property type="entry name" value="PPM-type phosphatase domain"/>
    <property type="match status" value="1"/>
</dbReference>
<dbReference type="Pfam" id="PF13581">
    <property type="entry name" value="HATPase_c_2"/>
    <property type="match status" value="1"/>
</dbReference>
<dbReference type="Pfam" id="PF08447">
    <property type="entry name" value="PAS_3"/>
    <property type="match status" value="1"/>
</dbReference>
<dbReference type="Proteomes" id="UP001317532">
    <property type="component" value="Chromosome"/>
</dbReference>
<dbReference type="CDD" id="cd00130">
    <property type="entry name" value="PAS"/>
    <property type="match status" value="2"/>
</dbReference>
<dbReference type="SUPFAM" id="SSF81606">
    <property type="entry name" value="PP2C-like"/>
    <property type="match status" value="1"/>
</dbReference>
<dbReference type="SMART" id="SM00091">
    <property type="entry name" value="PAS"/>
    <property type="match status" value="2"/>
</dbReference>
<dbReference type="InterPro" id="IPR000700">
    <property type="entry name" value="PAS-assoc_C"/>
</dbReference>
<reference evidence="4 5" key="1">
    <citation type="journal article" date="2022" name="ISME Commun">
        <title>Vulcanimicrobium alpinus gen. nov. sp. nov., the first cultivated representative of the candidate phylum 'Eremiobacterota', is a metabolically versatile aerobic anoxygenic phototroph.</title>
        <authorList>
            <person name="Yabe S."/>
            <person name="Muto K."/>
            <person name="Abe K."/>
            <person name="Yokota A."/>
            <person name="Staudigel H."/>
            <person name="Tebo B.M."/>
        </authorList>
    </citation>
    <scope>NUCLEOTIDE SEQUENCE [LARGE SCALE GENOMIC DNA]</scope>
    <source>
        <strain evidence="4 5">WC8-2</strain>
    </source>
</reference>
<dbReference type="InterPro" id="IPR003594">
    <property type="entry name" value="HATPase_dom"/>
</dbReference>
<dbReference type="EMBL" id="AP025523">
    <property type="protein sequence ID" value="BDE06789.1"/>
    <property type="molecule type" value="Genomic_DNA"/>
</dbReference>
<evidence type="ECO:0000259" key="2">
    <source>
        <dbReference type="PROSITE" id="PS50112"/>
    </source>
</evidence>
<dbReference type="SUPFAM" id="SSF55785">
    <property type="entry name" value="PYP-like sensor domain (PAS domain)"/>
    <property type="match status" value="2"/>
</dbReference>
<dbReference type="AlphaFoldDB" id="A0AAN1XXK4"/>
<proteinExistence type="predicted"/>
<dbReference type="InterPro" id="IPR003018">
    <property type="entry name" value="GAF"/>
</dbReference>
<dbReference type="SUPFAM" id="SSF55874">
    <property type="entry name" value="ATPase domain of HSP90 chaperone/DNA topoisomerase II/histidine kinase"/>
    <property type="match status" value="1"/>
</dbReference>
<dbReference type="CDD" id="cd16936">
    <property type="entry name" value="HATPase_RsbW-like"/>
    <property type="match status" value="1"/>
</dbReference>
<dbReference type="KEGG" id="vab:WPS_20650"/>
<name>A0AAN1XXK4_UNVUL</name>
<keyword evidence="1" id="KW-0378">Hydrolase</keyword>
<dbReference type="PROSITE" id="PS50113">
    <property type="entry name" value="PAC"/>
    <property type="match status" value="2"/>
</dbReference>
<dbReference type="SUPFAM" id="SSF55781">
    <property type="entry name" value="GAF domain-like"/>
    <property type="match status" value="2"/>
</dbReference>
<accession>A0AAN1XXK4</accession>